<dbReference type="InterPro" id="IPR027437">
    <property type="entry name" value="Rbsml_uS13_C"/>
</dbReference>
<dbReference type="Gene3D" id="4.10.910.10">
    <property type="entry name" value="30s ribosomal protein s13, domain 2"/>
    <property type="match status" value="1"/>
</dbReference>
<dbReference type="FunFam" id="4.10.910.10:FF:000001">
    <property type="entry name" value="30S ribosomal protein S13"/>
    <property type="match status" value="1"/>
</dbReference>
<name>A0AAD5DKY9_9CHLO</name>
<evidence type="ECO:0000313" key="9">
    <source>
        <dbReference type="Proteomes" id="UP001205105"/>
    </source>
</evidence>
<evidence type="ECO:0000256" key="5">
    <source>
        <dbReference type="ARBA" id="ARBA00022980"/>
    </source>
</evidence>
<dbReference type="InterPro" id="IPR010979">
    <property type="entry name" value="Ribosomal_uS13-like_H2TH"/>
</dbReference>
<dbReference type="AlphaFoldDB" id="A0AAD5DKY9"/>
<dbReference type="PANTHER" id="PTHR10871">
    <property type="entry name" value="30S RIBOSOMAL PROTEIN S13/40S RIBOSOMAL PROTEIN S18"/>
    <property type="match status" value="1"/>
</dbReference>
<evidence type="ECO:0000256" key="3">
    <source>
        <dbReference type="ARBA" id="ARBA00022730"/>
    </source>
</evidence>
<evidence type="ECO:0000313" key="8">
    <source>
        <dbReference type="EMBL" id="KAI7838811.1"/>
    </source>
</evidence>
<dbReference type="SUPFAM" id="SSF46946">
    <property type="entry name" value="S13-like H2TH domain"/>
    <property type="match status" value="1"/>
</dbReference>
<dbReference type="HAMAP" id="MF_01315">
    <property type="entry name" value="Ribosomal_uS13"/>
    <property type="match status" value="1"/>
</dbReference>
<comment type="similarity">
    <text evidence="1">Belongs to the universal ribosomal protein uS13 family.</text>
</comment>
<dbReference type="PROSITE" id="PS50159">
    <property type="entry name" value="RIBOSOMAL_S13_2"/>
    <property type="match status" value="1"/>
</dbReference>
<keyword evidence="5" id="KW-0689">Ribosomal protein</keyword>
<evidence type="ECO:0000256" key="1">
    <source>
        <dbReference type="ARBA" id="ARBA00008080"/>
    </source>
</evidence>
<sequence length="169" mass="18923">MSLSLQFSKLSLSSSKQISSTASFKAPSAAAKPLQAAFRRTPLRIQAARIGGVEVPNQKYVEFSLQYIFGIGHTTAKAILASTGVENKRTKDLTEEELTTLREEVDKYTVEGDLRRFNSLNIKRLKEIGCYRGRRHYNNLPVRGQRTKNNARTRKGKAKPIAGKKIGRK</sequence>
<dbReference type="PANTHER" id="PTHR10871:SF1">
    <property type="entry name" value="SMALL RIBOSOMAL SUBUNIT PROTEIN US13M"/>
    <property type="match status" value="1"/>
</dbReference>
<dbReference type="GO" id="GO:0003735">
    <property type="term" value="F:structural constituent of ribosome"/>
    <property type="evidence" value="ECO:0007669"/>
    <property type="project" value="InterPro"/>
</dbReference>
<feature type="compositionally biased region" description="Low complexity" evidence="7">
    <location>
        <begin position="159"/>
        <end position="169"/>
    </location>
</feature>
<dbReference type="InterPro" id="IPR018269">
    <property type="entry name" value="Ribosomal_uS13_CS"/>
</dbReference>
<dbReference type="Proteomes" id="UP001205105">
    <property type="component" value="Unassembled WGS sequence"/>
</dbReference>
<keyword evidence="3" id="KW-0699">rRNA-binding</keyword>
<dbReference type="Pfam" id="PF00416">
    <property type="entry name" value="Ribosomal_S13"/>
    <property type="match status" value="1"/>
</dbReference>
<protein>
    <recommendedName>
        <fullName evidence="10">30S ribosomal protein S13, chloroplastic</fullName>
    </recommendedName>
</protein>
<keyword evidence="4" id="KW-0694">RNA-binding</keyword>
<keyword evidence="9" id="KW-1185">Reference proteome</keyword>
<dbReference type="GO" id="GO:0019843">
    <property type="term" value="F:rRNA binding"/>
    <property type="evidence" value="ECO:0007669"/>
    <property type="project" value="UniProtKB-KW"/>
</dbReference>
<proteinExistence type="inferred from homology"/>
<dbReference type="InterPro" id="IPR001892">
    <property type="entry name" value="Ribosomal_uS13"/>
</dbReference>
<dbReference type="InterPro" id="IPR019980">
    <property type="entry name" value="Ribosomal_uS13_bac-type"/>
</dbReference>
<evidence type="ECO:0000256" key="4">
    <source>
        <dbReference type="ARBA" id="ARBA00022884"/>
    </source>
</evidence>
<dbReference type="NCBIfam" id="TIGR03631">
    <property type="entry name" value="uS13_bact"/>
    <property type="match status" value="1"/>
</dbReference>
<accession>A0AAD5DKY9</accession>
<feature type="compositionally biased region" description="Basic residues" evidence="7">
    <location>
        <begin position="145"/>
        <end position="158"/>
    </location>
</feature>
<dbReference type="GO" id="GO:0005739">
    <property type="term" value="C:mitochondrion"/>
    <property type="evidence" value="ECO:0007669"/>
    <property type="project" value="TreeGrafter"/>
</dbReference>
<evidence type="ECO:0008006" key="10">
    <source>
        <dbReference type="Google" id="ProtNLM"/>
    </source>
</evidence>
<dbReference type="Gene3D" id="1.10.8.50">
    <property type="match status" value="1"/>
</dbReference>
<dbReference type="EMBL" id="JADXDR010000118">
    <property type="protein sequence ID" value="KAI7838811.1"/>
    <property type="molecule type" value="Genomic_DNA"/>
</dbReference>
<evidence type="ECO:0000256" key="2">
    <source>
        <dbReference type="ARBA" id="ARBA00011458"/>
    </source>
</evidence>
<keyword evidence="6" id="KW-0687">Ribonucleoprotein</keyword>
<dbReference type="PROSITE" id="PS00646">
    <property type="entry name" value="RIBOSOMAL_S13_1"/>
    <property type="match status" value="1"/>
</dbReference>
<gene>
    <name evidence="8" type="ORF">COHA_007426</name>
</gene>
<organism evidence="8 9">
    <name type="scientific">Chlorella ohadii</name>
    <dbReference type="NCBI Taxonomy" id="2649997"/>
    <lineage>
        <taxon>Eukaryota</taxon>
        <taxon>Viridiplantae</taxon>
        <taxon>Chlorophyta</taxon>
        <taxon>core chlorophytes</taxon>
        <taxon>Trebouxiophyceae</taxon>
        <taxon>Chlorellales</taxon>
        <taxon>Chlorellaceae</taxon>
        <taxon>Chlorella clade</taxon>
        <taxon>Chlorella</taxon>
    </lineage>
</organism>
<dbReference type="GO" id="GO:0015935">
    <property type="term" value="C:small ribosomal subunit"/>
    <property type="evidence" value="ECO:0007669"/>
    <property type="project" value="TreeGrafter"/>
</dbReference>
<feature type="region of interest" description="Disordered" evidence="7">
    <location>
        <begin position="145"/>
        <end position="169"/>
    </location>
</feature>
<comment type="caution">
    <text evidence="8">The sequence shown here is derived from an EMBL/GenBank/DDBJ whole genome shotgun (WGS) entry which is preliminary data.</text>
</comment>
<comment type="subunit">
    <text evidence="2">Part of the 30S ribosomal subunit.</text>
</comment>
<evidence type="ECO:0000256" key="6">
    <source>
        <dbReference type="ARBA" id="ARBA00023274"/>
    </source>
</evidence>
<dbReference type="FunFam" id="1.10.8.50:FF:000001">
    <property type="entry name" value="30S ribosomal protein S13"/>
    <property type="match status" value="1"/>
</dbReference>
<evidence type="ECO:0000256" key="7">
    <source>
        <dbReference type="SAM" id="MobiDB-lite"/>
    </source>
</evidence>
<dbReference type="GO" id="GO:0006412">
    <property type="term" value="P:translation"/>
    <property type="evidence" value="ECO:0007669"/>
    <property type="project" value="InterPro"/>
</dbReference>
<reference evidence="8" key="1">
    <citation type="submission" date="2020-11" db="EMBL/GenBank/DDBJ databases">
        <title>Chlorella ohadii genome sequencing and assembly.</title>
        <authorList>
            <person name="Murik O."/>
            <person name="Treves H."/>
            <person name="Kedem I."/>
            <person name="Shotland Y."/>
            <person name="Kaplan A."/>
        </authorList>
    </citation>
    <scope>NUCLEOTIDE SEQUENCE</scope>
    <source>
        <strain evidence="8">1</strain>
    </source>
</reference>